<dbReference type="CDD" id="cd00009">
    <property type="entry name" value="AAA"/>
    <property type="match status" value="1"/>
</dbReference>
<evidence type="ECO:0000259" key="1">
    <source>
        <dbReference type="Pfam" id="PF01695"/>
    </source>
</evidence>
<dbReference type="GO" id="GO:0005524">
    <property type="term" value="F:ATP binding"/>
    <property type="evidence" value="ECO:0007669"/>
    <property type="project" value="UniProtKB-KW"/>
</dbReference>
<keyword evidence="2" id="KW-0067">ATP-binding</keyword>
<reference evidence="2 3" key="1">
    <citation type="submission" date="2024-02" db="EMBL/GenBank/DDBJ databases">
        <title>Bacterial strain from lacustrine sediment.</title>
        <authorList>
            <person name="Petit C."/>
            <person name="Fadhlaoui K."/>
        </authorList>
    </citation>
    <scope>NUCLEOTIDE SEQUENCE [LARGE SCALE GENOMIC DNA]</scope>
    <source>
        <strain evidence="2 3">IPX-CK</strain>
    </source>
</reference>
<gene>
    <name evidence="2" type="ORF">V6984_15090</name>
</gene>
<organism evidence="2 3">
    <name type="scientific">Kineothrix sedimenti</name>
    <dbReference type="NCBI Taxonomy" id="3123317"/>
    <lineage>
        <taxon>Bacteria</taxon>
        <taxon>Bacillati</taxon>
        <taxon>Bacillota</taxon>
        <taxon>Clostridia</taxon>
        <taxon>Lachnospirales</taxon>
        <taxon>Lachnospiraceae</taxon>
        <taxon>Kineothrix</taxon>
    </lineage>
</organism>
<accession>A0ABZ3EU36</accession>
<dbReference type="PANTHER" id="PTHR30050">
    <property type="entry name" value="CHROMOSOMAL REPLICATION INITIATOR PROTEIN DNAA"/>
    <property type="match status" value="1"/>
</dbReference>
<dbReference type="Proteomes" id="UP001451571">
    <property type="component" value="Chromosome"/>
</dbReference>
<dbReference type="RefSeq" id="WP_342756437.1">
    <property type="nucleotide sequence ID" value="NZ_CP146256.1"/>
</dbReference>
<evidence type="ECO:0000313" key="2">
    <source>
        <dbReference type="EMBL" id="XAH72824.1"/>
    </source>
</evidence>
<proteinExistence type="predicted"/>
<sequence length="401" mass="46639">MTDELLLTNNYTLSSIANMWKNTGSKKDLSSKFIVTQNDIQDKLIKVDELYKPLNNFDANSILSQLQKIDMQVQKGKRTWHNYFNGFKEDERWQIDFVKNTVLQTASTEDVIKAQNAARDSDIKYNNSLKQMTLSARRASISKVRIMAYTQKNYTYNDKLSTDENLLLDKLFKLRLSHMSEALEKQFLNPNTALEDFHTRISEIIHYEWDQRQNTKFNKLLKKASLKYPTADFDSGLYESDRMLDTHTIELLQKCEWIDEPKNLLITGSAGAGKTYIANALCITALQQLRTVKYIRANALLLESEKARQLGHAYDYTNQMAAYDLLVIDDFGLMELSMDKCRDLFEIIETRDCKKATMIVSQLPVIKWWDLFKDNTYADACLSRMTSKAYRLECNGRDMRK</sequence>
<dbReference type="Pfam" id="PF01695">
    <property type="entry name" value="IstB_IS21"/>
    <property type="match status" value="1"/>
</dbReference>
<keyword evidence="2" id="KW-0547">Nucleotide-binding</keyword>
<dbReference type="SUPFAM" id="SSF52540">
    <property type="entry name" value="P-loop containing nucleoside triphosphate hydrolases"/>
    <property type="match status" value="1"/>
</dbReference>
<dbReference type="InterPro" id="IPR002611">
    <property type="entry name" value="IstB_ATP-bd"/>
</dbReference>
<dbReference type="EMBL" id="CP146256">
    <property type="protein sequence ID" value="XAH72824.1"/>
    <property type="molecule type" value="Genomic_DNA"/>
</dbReference>
<keyword evidence="3" id="KW-1185">Reference proteome</keyword>
<evidence type="ECO:0000313" key="3">
    <source>
        <dbReference type="Proteomes" id="UP001451571"/>
    </source>
</evidence>
<protein>
    <submittedName>
        <fullName evidence="2">ATP-binding protein</fullName>
    </submittedName>
</protein>
<name>A0ABZ3EU36_9FIRM</name>
<dbReference type="PANTHER" id="PTHR30050:SF4">
    <property type="entry name" value="ATP-BINDING PROTEIN RV3427C IN INSERTION SEQUENCE-RELATED"/>
    <property type="match status" value="1"/>
</dbReference>
<feature type="domain" description="IstB-like ATP-binding" evidence="1">
    <location>
        <begin position="171"/>
        <end position="401"/>
    </location>
</feature>
<dbReference type="InterPro" id="IPR027417">
    <property type="entry name" value="P-loop_NTPase"/>
</dbReference>
<dbReference type="Gene3D" id="3.40.50.300">
    <property type="entry name" value="P-loop containing nucleotide triphosphate hydrolases"/>
    <property type="match status" value="1"/>
</dbReference>